<evidence type="ECO:0000313" key="2">
    <source>
        <dbReference type="Proteomes" id="UP000229901"/>
    </source>
</evidence>
<dbReference type="EMBL" id="PFAP01000009">
    <property type="protein sequence ID" value="PIR94342.1"/>
    <property type="molecule type" value="Genomic_DNA"/>
</dbReference>
<dbReference type="Proteomes" id="UP000229901">
    <property type="component" value="Unassembled WGS sequence"/>
</dbReference>
<protein>
    <submittedName>
        <fullName evidence="1">Uncharacterized protein</fullName>
    </submittedName>
</protein>
<name>A0A2H0V5K2_9BACT</name>
<dbReference type="AlphaFoldDB" id="A0A2H0V5K2"/>
<gene>
    <name evidence="1" type="ORF">COT97_01880</name>
</gene>
<evidence type="ECO:0000313" key="1">
    <source>
        <dbReference type="EMBL" id="PIR94342.1"/>
    </source>
</evidence>
<reference evidence="2" key="1">
    <citation type="submission" date="2017-09" db="EMBL/GenBank/DDBJ databases">
        <title>Depth-based differentiation of microbial function through sediment-hosted aquifers and enrichment of novel symbionts in the deep terrestrial subsurface.</title>
        <authorList>
            <person name="Probst A.J."/>
            <person name="Ladd B."/>
            <person name="Jarett J.K."/>
            <person name="Geller-Mcgrath D.E."/>
            <person name="Sieber C.M.K."/>
            <person name="Emerson J.B."/>
            <person name="Anantharaman K."/>
            <person name="Thomas B.C."/>
            <person name="Malmstrom R."/>
            <person name="Stieglmeier M."/>
            <person name="Klingl A."/>
            <person name="Woyke T."/>
            <person name="Ryan C.M."/>
            <person name="Banfield J.F."/>
        </authorList>
    </citation>
    <scope>NUCLEOTIDE SEQUENCE [LARGE SCALE GENOMIC DNA]</scope>
</reference>
<organism evidence="1 2">
    <name type="scientific">Candidatus Falkowbacteria bacterium CG10_big_fil_rev_8_21_14_0_10_39_11</name>
    <dbReference type="NCBI Taxonomy" id="1974565"/>
    <lineage>
        <taxon>Bacteria</taxon>
        <taxon>Candidatus Falkowiibacteriota</taxon>
    </lineage>
</organism>
<proteinExistence type="predicted"/>
<sequence length="63" mass="7137">MPPFIKLPPLQPAEKKMVAMALRDIKFATALLKQAAQKMSLFGKEHGGKKKKFKDVRSKIKEI</sequence>
<accession>A0A2H0V5K2</accession>
<comment type="caution">
    <text evidence="1">The sequence shown here is derived from an EMBL/GenBank/DDBJ whole genome shotgun (WGS) entry which is preliminary data.</text>
</comment>